<dbReference type="GO" id="GO:0042555">
    <property type="term" value="C:MCM complex"/>
    <property type="evidence" value="ECO:0007669"/>
    <property type="project" value="InterPro"/>
</dbReference>
<evidence type="ECO:0000256" key="9">
    <source>
        <dbReference type="ARBA" id="ARBA00023125"/>
    </source>
</evidence>
<dbReference type="Gene3D" id="2.20.28.10">
    <property type="match status" value="1"/>
</dbReference>
<protein>
    <recommendedName>
        <fullName evidence="3">DNA replication licensing factor MCM2</fullName>
        <ecNumber evidence="2">3.6.4.12</ecNumber>
    </recommendedName>
</protein>
<dbReference type="InterPro" id="IPR027417">
    <property type="entry name" value="P-loop_NTPase"/>
</dbReference>
<dbReference type="Gene3D" id="3.30.1640.10">
    <property type="entry name" value="mini-chromosome maintenance (MCM) complex, chain A, domain 1"/>
    <property type="match status" value="1"/>
</dbReference>
<dbReference type="Pfam" id="PF12619">
    <property type="entry name" value="MCM2_N"/>
    <property type="match status" value="1"/>
</dbReference>
<dbReference type="Pfam" id="PF17207">
    <property type="entry name" value="MCM_OB"/>
    <property type="match status" value="1"/>
</dbReference>
<keyword evidence="9" id="KW-0238">DNA-binding</keyword>
<dbReference type="FunFam" id="3.40.50.300:FF:000138">
    <property type="entry name" value="DNA helicase"/>
    <property type="match status" value="1"/>
</dbReference>
<dbReference type="GO" id="GO:0000727">
    <property type="term" value="P:double-strand break repair via break-induced replication"/>
    <property type="evidence" value="ECO:0007669"/>
    <property type="project" value="TreeGrafter"/>
</dbReference>
<dbReference type="Pfam" id="PF00493">
    <property type="entry name" value="MCM"/>
    <property type="match status" value="1"/>
</dbReference>
<dbReference type="InterPro" id="IPR001208">
    <property type="entry name" value="MCM_dom"/>
</dbReference>
<dbReference type="SUPFAM" id="SSF52540">
    <property type="entry name" value="P-loop containing nucleoside triphosphate hydrolases"/>
    <property type="match status" value="1"/>
</dbReference>
<dbReference type="SUPFAM" id="SSF50249">
    <property type="entry name" value="Nucleic acid-binding proteins"/>
    <property type="match status" value="1"/>
</dbReference>
<dbReference type="GO" id="GO:0003697">
    <property type="term" value="F:single-stranded DNA binding"/>
    <property type="evidence" value="ECO:0007669"/>
    <property type="project" value="TreeGrafter"/>
</dbReference>
<keyword evidence="7 13" id="KW-0347">Helicase</keyword>
<dbReference type="InterPro" id="IPR027925">
    <property type="entry name" value="MCM_N"/>
</dbReference>
<dbReference type="EC" id="3.6.4.12" evidence="2"/>
<dbReference type="GO" id="GO:1902975">
    <property type="term" value="P:mitotic DNA replication initiation"/>
    <property type="evidence" value="ECO:0007669"/>
    <property type="project" value="TreeGrafter"/>
</dbReference>
<dbReference type="EMBL" id="JAPDFW010000079">
    <property type="protein sequence ID" value="KAJ5072865.1"/>
    <property type="molecule type" value="Genomic_DNA"/>
</dbReference>
<dbReference type="Pfam" id="PF23669">
    <property type="entry name" value="WHD_MCM2"/>
    <property type="match status" value="1"/>
</dbReference>
<evidence type="ECO:0000256" key="2">
    <source>
        <dbReference type="ARBA" id="ARBA00012551"/>
    </source>
</evidence>
<dbReference type="Gene3D" id="2.40.50.140">
    <property type="entry name" value="Nucleic acid-binding proteins"/>
    <property type="match status" value="1"/>
</dbReference>
<evidence type="ECO:0000256" key="5">
    <source>
        <dbReference type="ARBA" id="ARBA00022741"/>
    </source>
</evidence>
<keyword evidence="5" id="KW-0547">Nucleotide-binding</keyword>
<feature type="compositionally biased region" description="Polar residues" evidence="11">
    <location>
        <begin position="55"/>
        <end position="67"/>
    </location>
</feature>
<reference evidence="13" key="1">
    <citation type="submission" date="2022-10" db="EMBL/GenBank/DDBJ databases">
        <title>Novel sulphate-reducing endosymbionts in the free-living metamonad Anaeramoeba.</title>
        <authorList>
            <person name="Jerlstrom-Hultqvist J."/>
            <person name="Cepicka I."/>
            <person name="Gallot-Lavallee L."/>
            <person name="Salas-Leiva D."/>
            <person name="Curtis B.A."/>
            <person name="Zahonova K."/>
            <person name="Pipaliya S."/>
            <person name="Dacks J."/>
            <person name="Roger A.J."/>
        </authorList>
    </citation>
    <scope>NUCLEOTIDE SEQUENCE</scope>
    <source>
        <strain evidence="13">BMAN</strain>
    </source>
</reference>
<evidence type="ECO:0000256" key="10">
    <source>
        <dbReference type="ARBA" id="ARBA00023306"/>
    </source>
</evidence>
<evidence type="ECO:0000256" key="3">
    <source>
        <dbReference type="ARBA" id="ARBA00018925"/>
    </source>
</evidence>
<evidence type="ECO:0000256" key="7">
    <source>
        <dbReference type="ARBA" id="ARBA00022806"/>
    </source>
</evidence>
<dbReference type="InterPro" id="IPR033762">
    <property type="entry name" value="MCM_OB"/>
</dbReference>
<dbReference type="Pfam" id="PF17855">
    <property type="entry name" value="MCM_lid"/>
    <property type="match status" value="1"/>
</dbReference>
<keyword evidence="4" id="KW-0235">DNA replication</keyword>
<feature type="compositionally biased region" description="Basic and acidic residues" evidence="11">
    <location>
        <begin position="21"/>
        <end position="51"/>
    </location>
</feature>
<keyword evidence="10" id="KW-0131">Cell cycle</keyword>
<keyword evidence="6" id="KW-0378">Hydrolase</keyword>
<dbReference type="GO" id="GO:0005634">
    <property type="term" value="C:nucleus"/>
    <property type="evidence" value="ECO:0007669"/>
    <property type="project" value="InterPro"/>
</dbReference>
<feature type="compositionally biased region" description="Low complexity" evidence="11">
    <location>
        <begin position="152"/>
        <end position="177"/>
    </location>
</feature>
<evidence type="ECO:0000256" key="4">
    <source>
        <dbReference type="ARBA" id="ARBA00022705"/>
    </source>
</evidence>
<evidence type="ECO:0000256" key="1">
    <source>
        <dbReference type="ARBA" id="ARBA00008010"/>
    </source>
</evidence>
<dbReference type="GO" id="GO:0017116">
    <property type="term" value="F:single-stranded DNA helicase activity"/>
    <property type="evidence" value="ECO:0007669"/>
    <property type="project" value="TreeGrafter"/>
</dbReference>
<accession>A0A9Q0LI40</accession>
<gene>
    <name evidence="13" type="ORF">M0811_09311</name>
</gene>
<keyword evidence="8" id="KW-0067">ATP-binding</keyword>
<comment type="similarity">
    <text evidence="1">Belongs to the MCM family.</text>
</comment>
<feature type="domain" description="MCM C-terminal AAA(+) ATPase" evidence="12">
    <location>
        <begin position="518"/>
        <end position="724"/>
    </location>
</feature>
<dbReference type="PANTHER" id="PTHR11630:SF44">
    <property type="entry name" value="DNA REPLICATION LICENSING FACTOR MCM2"/>
    <property type="match status" value="1"/>
</dbReference>
<evidence type="ECO:0000313" key="14">
    <source>
        <dbReference type="Proteomes" id="UP001149090"/>
    </source>
</evidence>
<dbReference type="Pfam" id="PF14551">
    <property type="entry name" value="MCM_N"/>
    <property type="match status" value="1"/>
</dbReference>
<name>A0A9Q0LI40_ANAIG</name>
<evidence type="ECO:0000313" key="13">
    <source>
        <dbReference type="EMBL" id="KAJ5072865.1"/>
    </source>
</evidence>
<evidence type="ECO:0000256" key="6">
    <source>
        <dbReference type="ARBA" id="ARBA00022801"/>
    </source>
</evidence>
<dbReference type="Proteomes" id="UP001149090">
    <property type="component" value="Unassembled WGS sequence"/>
</dbReference>
<evidence type="ECO:0000259" key="12">
    <source>
        <dbReference type="PROSITE" id="PS50051"/>
    </source>
</evidence>
<dbReference type="GO" id="GO:0005524">
    <property type="term" value="F:ATP binding"/>
    <property type="evidence" value="ECO:0007669"/>
    <property type="project" value="UniProtKB-KW"/>
</dbReference>
<feature type="compositionally biased region" description="Basic residues" evidence="11">
    <location>
        <begin position="7"/>
        <end position="20"/>
    </location>
</feature>
<proteinExistence type="inferred from homology"/>
<dbReference type="PRINTS" id="PR01657">
    <property type="entry name" value="MCMFAMILY"/>
</dbReference>
<dbReference type="PANTHER" id="PTHR11630">
    <property type="entry name" value="DNA REPLICATION LICENSING FACTOR MCM FAMILY MEMBER"/>
    <property type="match status" value="1"/>
</dbReference>
<dbReference type="InterPro" id="IPR059098">
    <property type="entry name" value="WHD_MCM2"/>
</dbReference>
<keyword evidence="14" id="KW-1185">Reference proteome</keyword>
<dbReference type="PROSITE" id="PS50051">
    <property type="entry name" value="MCM_2"/>
    <property type="match status" value="1"/>
</dbReference>
<dbReference type="InterPro" id="IPR008045">
    <property type="entry name" value="MCM2"/>
</dbReference>
<dbReference type="OrthoDB" id="844at2759"/>
<dbReference type="AlphaFoldDB" id="A0A9Q0LI40"/>
<comment type="caution">
    <text evidence="13">The sequence shown here is derived from an EMBL/GenBank/DDBJ whole genome shotgun (WGS) entry which is preliminary data.</text>
</comment>
<dbReference type="PRINTS" id="PR01658">
    <property type="entry name" value="MCMPROTEIN2"/>
</dbReference>
<dbReference type="InterPro" id="IPR041562">
    <property type="entry name" value="MCM_lid"/>
</dbReference>
<dbReference type="GO" id="GO:0043138">
    <property type="term" value="F:3'-5' DNA helicase activity"/>
    <property type="evidence" value="ECO:0007669"/>
    <property type="project" value="TreeGrafter"/>
</dbReference>
<evidence type="ECO:0000256" key="11">
    <source>
        <dbReference type="SAM" id="MobiDB-lite"/>
    </source>
</evidence>
<sequence>MSENPNKKIKNKKSKSKKQKSKEDKSKEEKKSFLEKIHEKPPINPQPKEEEIQQETRTFQEEQSSDFNEFISDIEEPELKQIDEGSDSVDDLFGENQDEDYESNDELDHYDLNEVDDTEYPNLPIYQRHQIEMDLENKEEKPKSKKSKKSKSQSQSNSNSNSNSKSKSKSQSNSNSKSKSKSKLKLKLQKEIKKPNSILNLGFIQSTETELPSLDDLDFDAIDISLLRKWRTNPEIKREISKRFHNFLVGFSDENGKLTYVEKIKVAGSQNEESLVINYSDLSIKEPKLAMWVADSPMEILPIFDEAAYKVFLEMFESYEQIQPEVHVRISDFPLHDSLRDLRQHHLNTLIKVTGVVTRRTNVFPQLKKVKFVCPHCNSTIGPFVQNSLSEIKVSSCPVCSKKGPFRILEDETIYRNFQKISLQESPGTVSAGRLPRTKEVILLNDLIDSAKPGEEIEVTGVYRHSFQTSLNSQNGFPVFATVIEANFIVNKEDSFESFNLSHEDINEIKKLSKDPKIRERIISSIAPSIYGLKHMKTAIAMALFGGEPKLIGNKHRIRGDLNVLLLGDPSMSKSQILKYVEKTAHRAVFTSGKGASGVGLTYSVRRDSTTGEWTLEGGAFVLADQGFCLIDEFDKMNDHDRTSIHETMEQQSISVSKAGIVTTLRARCSVVAAANPIRGKYDPSLTFSQNVDLSDPILSRFDILCVVRDTVDPIYDEKLAKFVVESHVKSHPNSRAMEQYEKENANEAQFDEGGIELIPQSLLKKYILYAKKNIHPQLTNIDEDKIKKLYSDLRSESAVTGSIPITVRYIESLIRMAESVAKMHLRDYVREDDLNFAIKIMLESFISTQKFSVMKTLRNRMNKYLMYKQDSNELLFYLLQSLVKEKIDYLKLRHQIDAPEVVEVDQEEFEMKAKNMNLIHFSSFYSSSYFVANHFTLDKKNGIISKKF</sequence>
<feature type="region of interest" description="Disordered" evidence="11">
    <location>
        <begin position="137"/>
        <end position="186"/>
    </location>
</feature>
<dbReference type="GO" id="GO:0016787">
    <property type="term" value="F:hydrolase activity"/>
    <property type="evidence" value="ECO:0007669"/>
    <property type="project" value="UniProtKB-KW"/>
</dbReference>
<evidence type="ECO:0000256" key="8">
    <source>
        <dbReference type="ARBA" id="ARBA00022840"/>
    </source>
</evidence>
<feature type="region of interest" description="Disordered" evidence="11">
    <location>
        <begin position="1"/>
        <end position="124"/>
    </location>
</feature>
<organism evidence="13 14">
    <name type="scientific">Anaeramoeba ignava</name>
    <name type="common">Anaerobic marine amoeba</name>
    <dbReference type="NCBI Taxonomy" id="1746090"/>
    <lineage>
        <taxon>Eukaryota</taxon>
        <taxon>Metamonada</taxon>
        <taxon>Anaeramoebidae</taxon>
        <taxon>Anaeramoeba</taxon>
    </lineage>
</organism>
<dbReference type="InterPro" id="IPR012340">
    <property type="entry name" value="NA-bd_OB-fold"/>
</dbReference>
<dbReference type="Gene3D" id="3.40.50.300">
    <property type="entry name" value="P-loop containing nucleotide triphosphate hydrolases"/>
    <property type="match status" value="1"/>
</dbReference>
<dbReference type="OMA" id="KFARYTH"/>
<dbReference type="SMART" id="SM00350">
    <property type="entry name" value="MCM"/>
    <property type="match status" value="1"/>
</dbReference>
<feature type="compositionally biased region" description="Acidic residues" evidence="11">
    <location>
        <begin position="84"/>
        <end position="105"/>
    </location>
</feature>
<dbReference type="InterPro" id="IPR031327">
    <property type="entry name" value="MCM"/>
</dbReference>